<dbReference type="AlphaFoldDB" id="A0A0H3ZUE6"/>
<dbReference type="EMBL" id="KP795523">
    <property type="protein sequence ID" value="AKN37161.1"/>
    <property type="molecule type" value="Genomic_DNA"/>
</dbReference>
<protein>
    <submittedName>
        <fullName evidence="2">Uncharacterized protein</fullName>
    </submittedName>
</protein>
<proteinExistence type="predicted"/>
<evidence type="ECO:0000256" key="1">
    <source>
        <dbReference type="SAM" id="Phobius"/>
    </source>
</evidence>
<evidence type="ECO:0000313" key="2">
    <source>
        <dbReference type="EMBL" id="AKN37161.1"/>
    </source>
</evidence>
<feature type="transmembrane region" description="Helical" evidence="1">
    <location>
        <begin position="18"/>
        <end position="34"/>
    </location>
</feature>
<sequence length="94" mass="10581">MKSGKNVLIKLIVNNQKVITLIAVAAIVAFVQLIRNWSLAIQPFHYVLLFFPFIMLFSGIFLFLQKKDPIAAVPQAFGAVLLAMLYSRIIEFIA</sequence>
<name>A0A0H3ZUE6_9VIBR</name>
<reference evidence="2" key="1">
    <citation type="journal article" date="2015" name="MBio">
        <title>Eco-Evolutionary Dynamics of Episomes among Ecologically Cohesive Bacterial Populations.</title>
        <authorList>
            <person name="Xue H."/>
            <person name="Cordero O.X."/>
            <person name="Camas F.M."/>
            <person name="Trimble W."/>
            <person name="Meyer F."/>
            <person name="Guglielmini J."/>
            <person name="Rocha E.P."/>
            <person name="Polz M.F."/>
        </authorList>
    </citation>
    <scope>NUCLEOTIDE SEQUENCE</scope>
    <source>
        <strain evidence="2">FF_146</strain>
    </source>
</reference>
<feature type="transmembrane region" description="Helical" evidence="1">
    <location>
        <begin position="70"/>
        <end position="89"/>
    </location>
</feature>
<keyword evidence="1" id="KW-0812">Transmembrane</keyword>
<keyword evidence="1" id="KW-0472">Membrane</keyword>
<keyword evidence="1" id="KW-1133">Transmembrane helix</keyword>
<organism evidence="2">
    <name type="scientific">Vibrio genomosp. F6</name>
    <dbReference type="NCBI Taxonomy" id="723172"/>
    <lineage>
        <taxon>Bacteria</taxon>
        <taxon>Pseudomonadati</taxon>
        <taxon>Pseudomonadota</taxon>
        <taxon>Gammaproteobacteria</taxon>
        <taxon>Vibrionales</taxon>
        <taxon>Vibrionaceae</taxon>
        <taxon>Vibrio</taxon>
    </lineage>
</organism>
<feature type="transmembrane region" description="Helical" evidence="1">
    <location>
        <begin position="46"/>
        <end position="64"/>
    </location>
</feature>
<accession>A0A0H3ZUE6</accession>